<proteinExistence type="inferred from homology"/>
<evidence type="ECO:0000313" key="6">
    <source>
        <dbReference type="Proteomes" id="UP001596004"/>
    </source>
</evidence>
<dbReference type="EMBL" id="JBHSFP010000036">
    <property type="protein sequence ID" value="MFC4535869.1"/>
    <property type="molecule type" value="Genomic_DNA"/>
</dbReference>
<comment type="subcellular location">
    <subcellularLocation>
        <location evidence="1">Periplasm</location>
    </subcellularLocation>
</comment>
<evidence type="ECO:0000256" key="2">
    <source>
        <dbReference type="ARBA" id="ARBA00010742"/>
    </source>
</evidence>
<keyword evidence="3 4" id="KW-0732">Signal</keyword>
<protein>
    <submittedName>
        <fullName evidence="5">ABC transporter substrate-binding protein</fullName>
    </submittedName>
</protein>
<name>A0ABV9CRD2_9ACTN</name>
<reference evidence="6" key="1">
    <citation type="journal article" date="2019" name="Int. J. Syst. Evol. Microbiol.">
        <title>The Global Catalogue of Microorganisms (GCM) 10K type strain sequencing project: providing services to taxonomists for standard genome sequencing and annotation.</title>
        <authorList>
            <consortium name="The Broad Institute Genomics Platform"/>
            <consortium name="The Broad Institute Genome Sequencing Center for Infectious Disease"/>
            <person name="Wu L."/>
            <person name="Ma J."/>
        </authorList>
    </citation>
    <scope>NUCLEOTIDE SEQUENCE [LARGE SCALE GENOMIC DNA]</scope>
    <source>
        <strain evidence="6">CGMCC 4.7132</strain>
    </source>
</reference>
<dbReference type="PROSITE" id="PS51257">
    <property type="entry name" value="PROKAR_LIPOPROTEIN"/>
    <property type="match status" value="1"/>
</dbReference>
<comment type="caution">
    <text evidence="5">The sequence shown here is derived from an EMBL/GenBank/DDBJ whole genome shotgun (WGS) entry which is preliminary data.</text>
</comment>
<dbReference type="PANTHER" id="PTHR30024">
    <property type="entry name" value="ALIPHATIC SULFONATES-BINDING PROTEIN-RELATED"/>
    <property type="match status" value="1"/>
</dbReference>
<evidence type="ECO:0000256" key="4">
    <source>
        <dbReference type="SAM" id="SignalP"/>
    </source>
</evidence>
<organism evidence="5 6">
    <name type="scientific">Sphaerisporangium dianthi</name>
    <dbReference type="NCBI Taxonomy" id="1436120"/>
    <lineage>
        <taxon>Bacteria</taxon>
        <taxon>Bacillati</taxon>
        <taxon>Actinomycetota</taxon>
        <taxon>Actinomycetes</taxon>
        <taxon>Streptosporangiales</taxon>
        <taxon>Streptosporangiaceae</taxon>
        <taxon>Sphaerisporangium</taxon>
    </lineage>
</organism>
<dbReference type="RefSeq" id="WP_380849267.1">
    <property type="nucleotide sequence ID" value="NZ_JBHSFP010000036.1"/>
</dbReference>
<dbReference type="PANTHER" id="PTHR30024:SF47">
    <property type="entry name" value="TAURINE-BINDING PERIPLASMIC PROTEIN"/>
    <property type="match status" value="1"/>
</dbReference>
<comment type="similarity">
    <text evidence="2">Belongs to the bacterial solute-binding protein SsuA/TauA family.</text>
</comment>
<dbReference type="SUPFAM" id="SSF53850">
    <property type="entry name" value="Periplasmic binding protein-like II"/>
    <property type="match status" value="1"/>
</dbReference>
<dbReference type="Proteomes" id="UP001596004">
    <property type="component" value="Unassembled WGS sequence"/>
</dbReference>
<evidence type="ECO:0000256" key="1">
    <source>
        <dbReference type="ARBA" id="ARBA00004418"/>
    </source>
</evidence>
<gene>
    <name evidence="5" type="ORF">ACFO60_34325</name>
</gene>
<accession>A0ABV9CRD2</accession>
<feature type="signal peptide" evidence="4">
    <location>
        <begin position="1"/>
        <end position="26"/>
    </location>
</feature>
<keyword evidence="6" id="KW-1185">Reference proteome</keyword>
<sequence>MRSLRGRTFVIGALAALALAACGSNGKDSSAAPANAGGLEKTTINVSTSAIADHSAVYIAQKRGFFKEEGLTVKTELTPSTAATLPKLMNGSLDVAALAYFSIVSSQEAKAGDWRVVADAYQAGPDVIDLVVPKDSKIKSIKELAGKRISIAAPNSVGQLAVGATLKTAGIDIKSIQWVPLAFPEMPAKLLAGEIDAAWLPEPFLTNIQRENGAVVLADTMTGAMADFPIAGWAATAEWTKKYPKTMAAFQRAILKGQQVAASDRKAVEAVLPDYTQIKPDVAAVMKLGVFPTSLNATRIQRVSDLMLEYGFLKGKVDVAPLLVPLPQ</sequence>
<dbReference type="Pfam" id="PF13379">
    <property type="entry name" value="NMT1_2"/>
    <property type="match status" value="1"/>
</dbReference>
<dbReference type="Gene3D" id="3.40.190.10">
    <property type="entry name" value="Periplasmic binding protein-like II"/>
    <property type="match status" value="2"/>
</dbReference>
<evidence type="ECO:0000256" key="3">
    <source>
        <dbReference type="ARBA" id="ARBA00022729"/>
    </source>
</evidence>
<evidence type="ECO:0000313" key="5">
    <source>
        <dbReference type="EMBL" id="MFC4535869.1"/>
    </source>
</evidence>
<feature type="chain" id="PRO_5045259415" evidence="4">
    <location>
        <begin position="27"/>
        <end position="328"/>
    </location>
</feature>